<dbReference type="Proteomes" id="UP001320898">
    <property type="component" value="Unassembled WGS sequence"/>
</dbReference>
<dbReference type="InterPro" id="IPR001509">
    <property type="entry name" value="Epimerase_deHydtase"/>
</dbReference>
<organism evidence="4 5">
    <name type="scientific">Microbaculum marinisediminis</name>
    <dbReference type="NCBI Taxonomy" id="2931392"/>
    <lineage>
        <taxon>Bacteria</taxon>
        <taxon>Pseudomonadati</taxon>
        <taxon>Pseudomonadota</taxon>
        <taxon>Alphaproteobacteria</taxon>
        <taxon>Hyphomicrobiales</taxon>
        <taxon>Tepidamorphaceae</taxon>
        <taxon>Microbaculum</taxon>
    </lineage>
</organism>
<dbReference type="Gene3D" id="3.40.50.720">
    <property type="entry name" value="NAD(P)-binding Rossmann-like Domain"/>
    <property type="match status" value="1"/>
</dbReference>
<dbReference type="AlphaFoldDB" id="A0AAW5QVX6"/>
<sequence length="304" mass="33190">MTSRILLTGGNGFIGRHALDSLAGSGAEVHATVRGEPRTQVPGVTWHRLDLLDHAARARLVETVQPDTIVHFAWNVEHGTFWTTPENLDWVGASLDLARRAAETGLKRFVGLGTCFEYAPQMTDDCDERTTPIDPFMVYGTAKDATRRVLEAFARQTSLSWAWGRFFLLYGPDETPTRLVPQVAQRIIKGEPAPIGTLERPRDFMDSRDAGAATAALALSAVEGPVNIASGHASSVRDVAETIARIAGRPELVKVGAFPDRDEPERIVANVDRLTGEVGFKAIRPLEQGLGEALDWWRASLADT</sequence>
<comment type="similarity">
    <text evidence="2">Belongs to the NAD(P)-dependent epimerase/dehydratase family.</text>
</comment>
<protein>
    <submittedName>
        <fullName evidence="4">NAD(P)-dependent oxidoreductase</fullName>
    </submittedName>
</protein>
<evidence type="ECO:0000256" key="1">
    <source>
        <dbReference type="ARBA" id="ARBA00005125"/>
    </source>
</evidence>
<dbReference type="SUPFAM" id="SSF51735">
    <property type="entry name" value="NAD(P)-binding Rossmann-fold domains"/>
    <property type="match status" value="1"/>
</dbReference>
<dbReference type="InterPro" id="IPR036291">
    <property type="entry name" value="NAD(P)-bd_dom_sf"/>
</dbReference>
<dbReference type="PANTHER" id="PTHR43000">
    <property type="entry name" value="DTDP-D-GLUCOSE 4,6-DEHYDRATASE-RELATED"/>
    <property type="match status" value="1"/>
</dbReference>
<gene>
    <name evidence="4" type="ORF">MUB46_09365</name>
</gene>
<proteinExistence type="inferred from homology"/>
<evidence type="ECO:0000313" key="4">
    <source>
        <dbReference type="EMBL" id="MCT8972062.1"/>
    </source>
</evidence>
<accession>A0AAW5QVX6</accession>
<evidence type="ECO:0000256" key="2">
    <source>
        <dbReference type="ARBA" id="ARBA00007637"/>
    </source>
</evidence>
<feature type="domain" description="NAD-dependent epimerase/dehydratase" evidence="3">
    <location>
        <begin position="5"/>
        <end position="223"/>
    </location>
</feature>
<dbReference type="Pfam" id="PF01370">
    <property type="entry name" value="Epimerase"/>
    <property type="match status" value="1"/>
</dbReference>
<keyword evidence="5" id="KW-1185">Reference proteome</keyword>
<evidence type="ECO:0000259" key="3">
    <source>
        <dbReference type="Pfam" id="PF01370"/>
    </source>
</evidence>
<name>A0AAW5QVX6_9HYPH</name>
<dbReference type="EMBL" id="JALIDZ010000004">
    <property type="protein sequence ID" value="MCT8972062.1"/>
    <property type="molecule type" value="Genomic_DNA"/>
</dbReference>
<evidence type="ECO:0000313" key="5">
    <source>
        <dbReference type="Proteomes" id="UP001320898"/>
    </source>
</evidence>
<dbReference type="RefSeq" id="WP_261615640.1">
    <property type="nucleotide sequence ID" value="NZ_JALIDZ010000004.1"/>
</dbReference>
<comment type="caution">
    <text evidence="4">The sequence shown here is derived from an EMBL/GenBank/DDBJ whole genome shotgun (WGS) entry which is preliminary data.</text>
</comment>
<comment type="pathway">
    <text evidence="1">Bacterial outer membrane biogenesis; LPS O-antigen biosynthesis.</text>
</comment>
<reference evidence="4 5" key="1">
    <citation type="submission" date="2022-04" db="EMBL/GenBank/DDBJ databases">
        <authorList>
            <person name="Ye Y.-Q."/>
            <person name="Du Z.-J."/>
        </authorList>
    </citation>
    <scope>NUCLEOTIDE SEQUENCE [LARGE SCALE GENOMIC DNA]</scope>
    <source>
        <strain evidence="4 5">A6E488</strain>
    </source>
</reference>